<feature type="chain" id="PRO_5008892036" description="Peptidase M48 domain-containing protein" evidence="1">
    <location>
        <begin position="22"/>
        <end position="376"/>
    </location>
</feature>
<dbReference type="EMBL" id="LGSI01000049">
    <property type="protein sequence ID" value="OCR24192.1"/>
    <property type="molecule type" value="Genomic_DNA"/>
</dbReference>
<name>A0A1C7Z2F1_PSESX</name>
<gene>
    <name evidence="2" type="ORF">AFK24_15705</name>
</gene>
<dbReference type="OrthoDB" id="9148874at2"/>
<evidence type="ECO:0000256" key="1">
    <source>
        <dbReference type="SAM" id="SignalP"/>
    </source>
</evidence>
<accession>A0A1C7Z2F1</accession>
<organism evidence="2 3">
    <name type="scientific">Pseudomonas syringae</name>
    <dbReference type="NCBI Taxonomy" id="317"/>
    <lineage>
        <taxon>Bacteria</taxon>
        <taxon>Pseudomonadati</taxon>
        <taxon>Pseudomonadota</taxon>
        <taxon>Gammaproteobacteria</taxon>
        <taxon>Pseudomonadales</taxon>
        <taxon>Pseudomonadaceae</taxon>
        <taxon>Pseudomonas</taxon>
    </lineage>
</organism>
<comment type="caution">
    <text evidence="2">The sequence shown here is derived from an EMBL/GenBank/DDBJ whole genome shotgun (WGS) entry which is preliminary data.</text>
</comment>
<evidence type="ECO:0000313" key="3">
    <source>
        <dbReference type="Proteomes" id="UP000093104"/>
    </source>
</evidence>
<evidence type="ECO:0000313" key="2">
    <source>
        <dbReference type="EMBL" id="OCR24192.1"/>
    </source>
</evidence>
<keyword evidence="1" id="KW-0732">Signal</keyword>
<dbReference type="Proteomes" id="UP000093104">
    <property type="component" value="Unassembled WGS sequence"/>
</dbReference>
<dbReference type="AlphaFoldDB" id="A0A1C7Z2F1"/>
<evidence type="ECO:0008006" key="4">
    <source>
        <dbReference type="Google" id="ProtNLM"/>
    </source>
</evidence>
<protein>
    <recommendedName>
        <fullName evidence="4">Peptidase M48 domain-containing protein</fullName>
    </recommendedName>
</protein>
<dbReference type="RefSeq" id="WP_065834070.1">
    <property type="nucleotide sequence ID" value="NZ_LGSI01000049.1"/>
</dbReference>
<feature type="signal peptide" evidence="1">
    <location>
        <begin position="1"/>
        <end position="21"/>
    </location>
</feature>
<sequence>MRSALQAVLAGCLCFSLSANAQVVPACRLDSTAAPLVAETIKRAAQAYRELGKTLPFNTVAVNPRSATGTPSTLTVYIVSDANLSKTDAKGCIKQSMSKEEPLDELSVRGGCLIVAADKMELRCSSRAVSLFAYVGDKPDRANPALLYVLAHELGHIYQRHTGEYEGRVVRIDLAQPREIKLQAIQTSCDPASTAREEEADALAVDVMKKLLPKPPYREPLFSERGSLLWNVDQLVLAANGWQRLSLEQEFISRPAVHKAFMPTEFPTPKATVEANARKFVCDTLNGRKGKIYHPLQSTTHPSLDQRMGRIAEAMRPISADLPDDTSKTQFESVAQLQSELSPIFSHIYREMAVYMDAVQADICTMVNASMPPSCK</sequence>
<reference evidence="2 3" key="1">
    <citation type="submission" date="2015-07" db="EMBL/GenBank/DDBJ databases">
        <title>Draft genome sequence of a diazotrophic, plant growth-promoting rhizobacterium of the Pseudomonas syringae complex.</title>
        <authorList>
            <person name="Patten C.L."/>
            <person name="Jeong H."/>
        </authorList>
    </citation>
    <scope>NUCLEOTIDE SEQUENCE [LARGE SCALE GENOMIC DNA]</scope>
    <source>
        <strain evidence="2 3">GR12-2</strain>
    </source>
</reference>
<proteinExistence type="predicted"/>